<evidence type="ECO:0000313" key="2">
    <source>
        <dbReference type="Proteomes" id="UP001174909"/>
    </source>
</evidence>
<name>A0AA35QV60_GEOBA</name>
<evidence type="ECO:0000313" key="1">
    <source>
        <dbReference type="EMBL" id="CAI7992611.1"/>
    </source>
</evidence>
<protein>
    <submittedName>
        <fullName evidence="1">Uncharacterized protein</fullName>
    </submittedName>
</protein>
<sequence length="121" mass="13182">MRSQTARHATGNATRECSLTGSWGVANVMSCLSEEIALVQEEAKCLEDAEERIQCAVNISVQLAEASLAVSTKRGPNTSIYPLDLQTINGIVSRVSSAWTMSFYARVILFIRLSHIGAECF</sequence>
<keyword evidence="2" id="KW-1185">Reference proteome</keyword>
<organism evidence="1 2">
    <name type="scientific">Geodia barretti</name>
    <name type="common">Barrett's horny sponge</name>
    <dbReference type="NCBI Taxonomy" id="519541"/>
    <lineage>
        <taxon>Eukaryota</taxon>
        <taxon>Metazoa</taxon>
        <taxon>Porifera</taxon>
        <taxon>Demospongiae</taxon>
        <taxon>Heteroscleromorpha</taxon>
        <taxon>Tetractinellida</taxon>
        <taxon>Astrophorina</taxon>
        <taxon>Geodiidae</taxon>
        <taxon>Geodia</taxon>
    </lineage>
</organism>
<dbReference type="Proteomes" id="UP001174909">
    <property type="component" value="Unassembled WGS sequence"/>
</dbReference>
<reference evidence="1" key="1">
    <citation type="submission" date="2023-03" db="EMBL/GenBank/DDBJ databases">
        <authorList>
            <person name="Steffen K."/>
            <person name="Cardenas P."/>
        </authorList>
    </citation>
    <scope>NUCLEOTIDE SEQUENCE</scope>
</reference>
<dbReference type="AlphaFoldDB" id="A0AA35QV60"/>
<dbReference type="EMBL" id="CASHTH010000151">
    <property type="protein sequence ID" value="CAI7992611.1"/>
    <property type="molecule type" value="Genomic_DNA"/>
</dbReference>
<gene>
    <name evidence="1" type="ORF">GBAR_LOCUS1052</name>
</gene>
<accession>A0AA35QV60</accession>
<comment type="caution">
    <text evidence="1">The sequence shown here is derived from an EMBL/GenBank/DDBJ whole genome shotgun (WGS) entry which is preliminary data.</text>
</comment>
<proteinExistence type="predicted"/>